<reference evidence="1" key="1">
    <citation type="submission" date="2021-06" db="EMBL/GenBank/DDBJ databases">
        <authorList>
            <person name="Kallberg Y."/>
            <person name="Tangrot J."/>
            <person name="Rosling A."/>
        </authorList>
    </citation>
    <scope>NUCLEOTIDE SEQUENCE</scope>
    <source>
        <strain evidence="1">CL356</strain>
    </source>
</reference>
<name>A0ACA9KGR8_9GLOM</name>
<organism evidence="1 2">
    <name type="scientific">Acaulospora colombiana</name>
    <dbReference type="NCBI Taxonomy" id="27376"/>
    <lineage>
        <taxon>Eukaryota</taxon>
        <taxon>Fungi</taxon>
        <taxon>Fungi incertae sedis</taxon>
        <taxon>Mucoromycota</taxon>
        <taxon>Glomeromycotina</taxon>
        <taxon>Glomeromycetes</taxon>
        <taxon>Diversisporales</taxon>
        <taxon>Acaulosporaceae</taxon>
        <taxon>Acaulospora</taxon>
    </lineage>
</organism>
<gene>
    <name evidence="1" type="ORF">ACOLOM_LOCUS1527</name>
</gene>
<accession>A0ACA9KGR8</accession>
<keyword evidence="2" id="KW-1185">Reference proteome</keyword>
<evidence type="ECO:0000313" key="2">
    <source>
        <dbReference type="Proteomes" id="UP000789525"/>
    </source>
</evidence>
<protein>
    <submittedName>
        <fullName evidence="1">16384_t:CDS:1</fullName>
    </submittedName>
</protein>
<dbReference type="EMBL" id="CAJVPT010001815">
    <property type="protein sequence ID" value="CAG8469492.1"/>
    <property type="molecule type" value="Genomic_DNA"/>
</dbReference>
<comment type="caution">
    <text evidence="1">The sequence shown here is derived from an EMBL/GenBank/DDBJ whole genome shotgun (WGS) entry which is preliminary data.</text>
</comment>
<evidence type="ECO:0000313" key="1">
    <source>
        <dbReference type="EMBL" id="CAG8469492.1"/>
    </source>
</evidence>
<sequence>MNIKSLLDISTPLILDGGMSTELQFSFHKDISTHLWSAALLYEDPKAIFDVHTSYLNAGADIITTCSYQASAQGFIKAGFSPERSTELMHRSVSLAVEARDQFWCSYLQRNEKSKNTDARIKPLIALSIGPYGAILADGSEYTGNYGSGVTSSTILEFHRSRLETFLPKFPEIDLIAFETIPSLQEAEVICKLLNDQRYQKADLSPNQSVPPLLPCWISFSCKNGSLVSHGEELISCVRLCCKVECIVGVGINCTKPKSIANLVSIVREELNALGNSEKFVICYPDGGCIWDPVRKVWDLSTGLSPGEFGDLARTWIEKSGDKMKLLIWLGGFKMGLTARYSHSGISLPVLPYTYLSQVPYAKALRLQKILVQRRLETKNELLPDLLLLLQHPPTYTTGRRDRAKDSKEDELSYPLRHYVEVKQPSTAPDS</sequence>
<proteinExistence type="predicted"/>
<dbReference type="Proteomes" id="UP000789525">
    <property type="component" value="Unassembled WGS sequence"/>
</dbReference>